<dbReference type="InterPro" id="IPR000792">
    <property type="entry name" value="Tscrpt_reg_LuxR_C"/>
</dbReference>
<name>A0A2T2WQU8_9FIRM</name>
<organism evidence="2 3">
    <name type="scientific">Sulfobacillus benefaciens</name>
    <dbReference type="NCBI Taxonomy" id="453960"/>
    <lineage>
        <taxon>Bacteria</taxon>
        <taxon>Bacillati</taxon>
        <taxon>Bacillota</taxon>
        <taxon>Clostridia</taxon>
        <taxon>Eubacteriales</taxon>
        <taxon>Clostridiales Family XVII. Incertae Sedis</taxon>
        <taxon>Sulfobacillus</taxon>
    </lineage>
</organism>
<dbReference type="Pfam" id="PF00196">
    <property type="entry name" value="GerE"/>
    <property type="match status" value="1"/>
</dbReference>
<dbReference type="AlphaFoldDB" id="A0A2T2WQU8"/>
<evidence type="ECO:0000313" key="3">
    <source>
        <dbReference type="Proteomes" id="UP000242699"/>
    </source>
</evidence>
<proteinExistence type="predicted"/>
<dbReference type="InterPro" id="IPR016032">
    <property type="entry name" value="Sig_transdc_resp-reg_C-effctor"/>
</dbReference>
<dbReference type="InterPro" id="IPR036388">
    <property type="entry name" value="WH-like_DNA-bd_sf"/>
</dbReference>
<dbReference type="Gene3D" id="1.10.10.10">
    <property type="entry name" value="Winged helix-like DNA-binding domain superfamily/Winged helix DNA-binding domain"/>
    <property type="match status" value="1"/>
</dbReference>
<protein>
    <recommendedName>
        <fullName evidence="1">HTH luxR-type domain-containing protein</fullName>
    </recommendedName>
</protein>
<dbReference type="SUPFAM" id="SSF46894">
    <property type="entry name" value="C-terminal effector domain of the bipartite response regulators"/>
    <property type="match status" value="1"/>
</dbReference>
<feature type="domain" description="HTH luxR-type" evidence="1">
    <location>
        <begin position="11"/>
        <end position="55"/>
    </location>
</feature>
<gene>
    <name evidence="2" type="ORF">C7B43_18685</name>
</gene>
<evidence type="ECO:0000313" key="2">
    <source>
        <dbReference type="EMBL" id="PSR24600.1"/>
    </source>
</evidence>
<dbReference type="EMBL" id="PXYT01000073">
    <property type="protein sequence ID" value="PSR24600.1"/>
    <property type="molecule type" value="Genomic_DNA"/>
</dbReference>
<dbReference type="Proteomes" id="UP000242699">
    <property type="component" value="Unassembled WGS sequence"/>
</dbReference>
<evidence type="ECO:0000259" key="1">
    <source>
        <dbReference type="Pfam" id="PF00196"/>
    </source>
</evidence>
<sequence>MTHANGPLLRLTAKERQIVEMAIHGMSVEQMSITLGQSPKVVIRHMHQCIRKLEMWSFNTVPASSAHSLSDKELGILKPWEAERRITHVIREIGNAWACVVVLAMPDETPGPNGATVIEAISCHVQASVRQSDIITKWSATEWILFLPYISPDHMDMVVRRLERKHIPSWSLFVLACPSTGAESFRQLAARGHDELMRQYIHRNLGSWGIP</sequence>
<accession>A0A2T2WQU8</accession>
<dbReference type="GO" id="GO:0006355">
    <property type="term" value="P:regulation of DNA-templated transcription"/>
    <property type="evidence" value="ECO:0007669"/>
    <property type="project" value="InterPro"/>
</dbReference>
<reference evidence="2 3" key="1">
    <citation type="journal article" date="2014" name="BMC Genomics">
        <title>Comparison of environmental and isolate Sulfobacillus genomes reveals diverse carbon, sulfur, nitrogen, and hydrogen metabolisms.</title>
        <authorList>
            <person name="Justice N.B."/>
            <person name="Norman A."/>
            <person name="Brown C.T."/>
            <person name="Singh A."/>
            <person name="Thomas B.C."/>
            <person name="Banfield J.F."/>
        </authorList>
    </citation>
    <scope>NUCLEOTIDE SEQUENCE [LARGE SCALE GENOMIC DNA]</scope>
    <source>
        <strain evidence="2">AMDSBA1</strain>
    </source>
</reference>
<comment type="caution">
    <text evidence="2">The sequence shown here is derived from an EMBL/GenBank/DDBJ whole genome shotgun (WGS) entry which is preliminary data.</text>
</comment>
<dbReference type="GO" id="GO:0003677">
    <property type="term" value="F:DNA binding"/>
    <property type="evidence" value="ECO:0007669"/>
    <property type="project" value="InterPro"/>
</dbReference>